<evidence type="ECO:0000313" key="2">
    <source>
        <dbReference type="Proteomes" id="UP001549122"/>
    </source>
</evidence>
<dbReference type="Proteomes" id="UP001549122">
    <property type="component" value="Unassembled WGS sequence"/>
</dbReference>
<gene>
    <name evidence="1" type="ORF">ABID29_000478</name>
</gene>
<keyword evidence="2" id="KW-1185">Reference proteome</keyword>
<protein>
    <submittedName>
        <fullName evidence="1">Uncharacterized protein</fullName>
    </submittedName>
</protein>
<comment type="caution">
    <text evidence="1">The sequence shown here is derived from an EMBL/GenBank/DDBJ whole genome shotgun (WGS) entry which is preliminary data.</text>
</comment>
<name>A0ABV2FFR5_9STRE</name>
<evidence type="ECO:0000313" key="1">
    <source>
        <dbReference type="EMBL" id="MET3557369.1"/>
    </source>
</evidence>
<proteinExistence type="predicted"/>
<organism evidence="1 2">
    <name type="scientific">Streptococcus rupicaprae</name>
    <dbReference type="NCBI Taxonomy" id="759619"/>
    <lineage>
        <taxon>Bacteria</taxon>
        <taxon>Bacillati</taxon>
        <taxon>Bacillota</taxon>
        <taxon>Bacilli</taxon>
        <taxon>Lactobacillales</taxon>
        <taxon>Streptococcaceae</taxon>
        <taxon>Streptococcus</taxon>
    </lineage>
</organism>
<reference evidence="1 2" key="1">
    <citation type="submission" date="2024-06" db="EMBL/GenBank/DDBJ databases">
        <title>Genomic Encyclopedia of Type Strains, Phase IV (KMG-IV): sequencing the most valuable type-strain genomes for metagenomic binning, comparative biology and taxonomic classification.</title>
        <authorList>
            <person name="Goeker M."/>
        </authorList>
    </citation>
    <scope>NUCLEOTIDE SEQUENCE [LARGE SCALE GENOMIC DNA]</scope>
    <source>
        <strain evidence="1 2">DSM 28303</strain>
    </source>
</reference>
<sequence length="48" mass="5501">MPLTYQLSDAQHARVLSESKQDYTLGFSDGHTERFSKSRPQEAYHVGM</sequence>
<dbReference type="EMBL" id="JBEPLO010000003">
    <property type="protein sequence ID" value="MET3557369.1"/>
    <property type="molecule type" value="Genomic_DNA"/>
</dbReference>
<accession>A0ABV2FFR5</accession>
<dbReference type="RefSeq" id="WP_354364126.1">
    <property type="nucleotide sequence ID" value="NZ_JBEPLO010000003.1"/>
</dbReference>